<protein>
    <submittedName>
        <fullName evidence="6">Dihydrofolate reductase family protein</fullName>
    </submittedName>
</protein>
<evidence type="ECO:0000256" key="4">
    <source>
        <dbReference type="SAM" id="MobiDB-lite"/>
    </source>
</evidence>
<gene>
    <name evidence="6" type="ORF">WJX68_02950</name>
</gene>
<dbReference type="SUPFAM" id="SSF53597">
    <property type="entry name" value="Dihydrofolate reductase-like"/>
    <property type="match status" value="1"/>
</dbReference>
<evidence type="ECO:0000256" key="3">
    <source>
        <dbReference type="ARBA" id="ARBA00023002"/>
    </source>
</evidence>
<evidence type="ECO:0000313" key="6">
    <source>
        <dbReference type="EMBL" id="MEJ8277879.1"/>
    </source>
</evidence>
<feature type="domain" description="Bacterial bifunctional deaminase-reductase C-terminal" evidence="5">
    <location>
        <begin position="13"/>
        <end position="220"/>
    </location>
</feature>
<reference evidence="6 7" key="1">
    <citation type="submission" date="2024-03" db="EMBL/GenBank/DDBJ databases">
        <title>Draft genome sequence of Pseudonocardia sp. DW16-2.</title>
        <authorList>
            <person name="Duangmal K."/>
        </authorList>
    </citation>
    <scope>NUCLEOTIDE SEQUENCE [LARGE SCALE GENOMIC DNA]</scope>
    <source>
        <strain evidence="6 7">DW16-2</strain>
    </source>
</reference>
<evidence type="ECO:0000256" key="1">
    <source>
        <dbReference type="ARBA" id="ARBA00005104"/>
    </source>
</evidence>
<dbReference type="Pfam" id="PF01872">
    <property type="entry name" value="RibD_C"/>
    <property type="match status" value="1"/>
</dbReference>
<dbReference type="Gene3D" id="3.40.430.10">
    <property type="entry name" value="Dihydrofolate Reductase, subunit A"/>
    <property type="match status" value="1"/>
</dbReference>
<evidence type="ECO:0000313" key="7">
    <source>
        <dbReference type="Proteomes" id="UP001364211"/>
    </source>
</evidence>
<proteinExistence type="predicted"/>
<feature type="region of interest" description="Disordered" evidence="4">
    <location>
        <begin position="65"/>
        <end position="88"/>
    </location>
</feature>
<evidence type="ECO:0000256" key="2">
    <source>
        <dbReference type="ARBA" id="ARBA00022857"/>
    </source>
</evidence>
<comment type="pathway">
    <text evidence="1">Cofactor biosynthesis; riboflavin biosynthesis.</text>
</comment>
<comment type="caution">
    <text evidence="6">The sequence shown here is derived from an EMBL/GenBank/DDBJ whole genome shotgun (WGS) entry which is preliminary data.</text>
</comment>
<dbReference type="PANTHER" id="PTHR38011">
    <property type="entry name" value="DIHYDROFOLATE REDUCTASE FAMILY PROTEIN (AFU_ORTHOLOGUE AFUA_8G06820)"/>
    <property type="match status" value="1"/>
</dbReference>
<organism evidence="6 7">
    <name type="scientific">Pseudonocardia spirodelae</name>
    <dbReference type="NCBI Taxonomy" id="3133431"/>
    <lineage>
        <taxon>Bacteria</taxon>
        <taxon>Bacillati</taxon>
        <taxon>Actinomycetota</taxon>
        <taxon>Actinomycetes</taxon>
        <taxon>Pseudonocardiales</taxon>
        <taxon>Pseudonocardiaceae</taxon>
        <taxon>Pseudonocardia</taxon>
    </lineage>
</organism>
<name>A0ABU8T1R2_9PSEU</name>
<dbReference type="InterPro" id="IPR002734">
    <property type="entry name" value="RibDG_C"/>
</dbReference>
<feature type="compositionally biased region" description="Pro residues" evidence="4">
    <location>
        <begin position="72"/>
        <end position="88"/>
    </location>
</feature>
<keyword evidence="7" id="KW-1185">Reference proteome</keyword>
<evidence type="ECO:0000259" key="5">
    <source>
        <dbReference type="Pfam" id="PF01872"/>
    </source>
</evidence>
<dbReference type="InterPro" id="IPR050765">
    <property type="entry name" value="Riboflavin_Biosynth_HTPR"/>
</dbReference>
<dbReference type="InterPro" id="IPR024072">
    <property type="entry name" value="DHFR-like_dom_sf"/>
</dbReference>
<sequence>MVPDAPAAPPRPRVTAIMVGSADGAVTAGGAGSAGLSTPADRELFRRLRRAADVVLVGAGTARDEDYRGVRPRPPGPDGRPPGPPPPVAVVTGSADLDPGARLFTDTLTPPVVLTTAAAPRHRRDALAAAGADVVLLPGLGPAAVLAALGGRGHTSVLCEGGPTLLGALVAADAVDELRLTVVPVLVGGPAGRIATGPAPAPDPRALRLAGHEAAPDGTLLLHYVRARHDPRRAPNG</sequence>
<dbReference type="RefSeq" id="WP_340285999.1">
    <property type="nucleotide sequence ID" value="NZ_JBBJUP010000002.1"/>
</dbReference>
<dbReference type="EMBL" id="JBBJUP010000002">
    <property type="protein sequence ID" value="MEJ8277879.1"/>
    <property type="molecule type" value="Genomic_DNA"/>
</dbReference>
<dbReference type="Proteomes" id="UP001364211">
    <property type="component" value="Unassembled WGS sequence"/>
</dbReference>
<keyword evidence="3" id="KW-0560">Oxidoreductase</keyword>
<keyword evidence="2" id="KW-0521">NADP</keyword>
<accession>A0ABU8T1R2</accession>
<dbReference type="PANTHER" id="PTHR38011:SF7">
    <property type="entry name" value="2,5-DIAMINO-6-RIBOSYLAMINO-4(3H)-PYRIMIDINONE 5'-PHOSPHATE REDUCTASE"/>
    <property type="match status" value="1"/>
</dbReference>